<dbReference type="InterPro" id="IPR025486">
    <property type="entry name" value="DUF4378"/>
</dbReference>
<feature type="compositionally biased region" description="Polar residues" evidence="1">
    <location>
        <begin position="169"/>
        <end position="182"/>
    </location>
</feature>
<evidence type="ECO:0000313" key="4">
    <source>
        <dbReference type="EMBL" id="JAU06744.1"/>
    </source>
</evidence>
<feature type="region of interest" description="Disordered" evidence="1">
    <location>
        <begin position="251"/>
        <end position="335"/>
    </location>
</feature>
<accession>A0A1J3CLK9</accession>
<gene>
    <name evidence="4" type="ORF">GA_TR11653_c0_g1_i1_g.37417</name>
</gene>
<dbReference type="EMBL" id="GEVI01025576">
    <property type="protein sequence ID" value="JAU06744.1"/>
    <property type="molecule type" value="Transcribed_RNA"/>
</dbReference>
<proteinExistence type="predicted"/>
<reference evidence="4" key="1">
    <citation type="submission" date="2016-07" db="EMBL/GenBank/DDBJ databases">
        <title>De novo transcriptome assembly of four accessions of the metal hyperaccumulator plant Noccaea caerulescens.</title>
        <authorList>
            <person name="Blande D."/>
            <person name="Halimaa P."/>
            <person name="Tervahauta A.I."/>
            <person name="Aarts M.G."/>
            <person name="Karenlampi S.O."/>
        </authorList>
    </citation>
    <scope>NUCLEOTIDE SEQUENCE</scope>
</reference>
<feature type="domain" description="DUF3741" evidence="3">
    <location>
        <begin position="110"/>
        <end position="139"/>
    </location>
</feature>
<evidence type="ECO:0000259" key="3">
    <source>
        <dbReference type="Pfam" id="PF14383"/>
    </source>
</evidence>
<dbReference type="Pfam" id="PF14309">
    <property type="entry name" value="DUF4378"/>
    <property type="match status" value="1"/>
</dbReference>
<feature type="domain" description="DUF4378" evidence="2">
    <location>
        <begin position="423"/>
        <end position="551"/>
    </location>
</feature>
<organism evidence="4">
    <name type="scientific">Noccaea caerulescens</name>
    <name type="common">Alpine penny-cress</name>
    <name type="synonym">Thlaspi caerulescens</name>
    <dbReference type="NCBI Taxonomy" id="107243"/>
    <lineage>
        <taxon>Eukaryota</taxon>
        <taxon>Viridiplantae</taxon>
        <taxon>Streptophyta</taxon>
        <taxon>Embryophyta</taxon>
        <taxon>Tracheophyta</taxon>
        <taxon>Spermatophyta</taxon>
        <taxon>Magnoliopsida</taxon>
        <taxon>eudicotyledons</taxon>
        <taxon>Gunneridae</taxon>
        <taxon>Pentapetalae</taxon>
        <taxon>rosids</taxon>
        <taxon>malvids</taxon>
        <taxon>Brassicales</taxon>
        <taxon>Brassicaceae</taxon>
        <taxon>Coluteocarpeae</taxon>
        <taxon>Noccaea</taxon>
    </lineage>
</organism>
<evidence type="ECO:0008006" key="5">
    <source>
        <dbReference type="Google" id="ProtNLM"/>
    </source>
</evidence>
<evidence type="ECO:0000259" key="2">
    <source>
        <dbReference type="Pfam" id="PF14309"/>
    </source>
</evidence>
<feature type="region of interest" description="Disordered" evidence="1">
    <location>
        <begin position="153"/>
        <end position="226"/>
    </location>
</feature>
<name>A0A1J3CLK9_NOCCA</name>
<dbReference type="PANTHER" id="PTHR37751:SF2">
    <property type="entry name" value="DUF3741 DOMAIN-CONTAINING PROTEIN"/>
    <property type="match status" value="1"/>
</dbReference>
<dbReference type="InterPro" id="IPR032795">
    <property type="entry name" value="DUF3741-assoc"/>
</dbReference>
<dbReference type="Pfam" id="PF14383">
    <property type="entry name" value="VARLMGL"/>
    <property type="match status" value="1"/>
</dbReference>
<dbReference type="AlphaFoldDB" id="A0A1J3CLK9"/>
<feature type="compositionally biased region" description="Polar residues" evidence="1">
    <location>
        <begin position="295"/>
        <end position="306"/>
    </location>
</feature>
<dbReference type="PANTHER" id="PTHR37751">
    <property type="entry name" value="LOW PROTEIN: M-PHASE INDUCER PHOSPHATASE-LIKE PROTEIN"/>
    <property type="match status" value="1"/>
</dbReference>
<protein>
    <recommendedName>
        <fullName evidence="5">DUF3741 domain-containing protein</fullName>
    </recommendedName>
</protein>
<feature type="compositionally biased region" description="Basic and acidic residues" evidence="1">
    <location>
        <begin position="213"/>
        <end position="226"/>
    </location>
</feature>
<sequence>MGRDCHRLDGHGGGAICSSKSKRKENAANGCMAAFYHLFDFQSLYFPSHHNLTIDSPSRSKDLKLIQVSPPSPTFKDKQSLNIPVSMRVRTETETKRSRLTALATDTSTSSSEICNSSGCKTPNLVARLMGLDLLPDKTHPLTNLHTMTHYGSSRLTSHRLSKKETRSGTRSLPESPRISSSRKSDFDIHRLSLQLSKENKHQESGCQRLKLMKQDQEENRSPRDYARQIVKQIKERVVTRRVVGMDITNSVKNREAARPSQENSNELRRRDTSVSCSPRTRRFSDKENKPSPIQKANSSSCQITQKPKPKPKPTTVILASGEKQKKKRTKQKELKPINKCKKADSETRFLSESREAKVKHCSTSLQKKRSKKIPKLNLDKISATEPLQKQINETEQVKSNDDASSICSTSIEENNSPQVTRNYITKMMKLAGINNTDSLVSSATMLDPSIFRELEHSGEYHQSGSSLDLRCNRRLLFDLVNEILIETVKRRRNFNGSELIGELCSAVSRYCSLPGEIALVDVYETKKVEEEGEEIIAEIEREIIDVLVQETASELILYRRRTETTTDGELSHYVI</sequence>
<evidence type="ECO:0000256" key="1">
    <source>
        <dbReference type="SAM" id="MobiDB-lite"/>
    </source>
</evidence>